<dbReference type="GO" id="GO:0003724">
    <property type="term" value="F:RNA helicase activity"/>
    <property type="evidence" value="ECO:0007669"/>
    <property type="project" value="UniProtKB-EC"/>
</dbReference>
<keyword evidence="6" id="KW-0067">ATP-binding</keyword>
<evidence type="ECO:0000256" key="5">
    <source>
        <dbReference type="ARBA" id="ARBA00022801"/>
    </source>
</evidence>
<dbReference type="Proteomes" id="UP000019375">
    <property type="component" value="Unassembled WGS sequence"/>
</dbReference>
<dbReference type="InterPro" id="IPR011709">
    <property type="entry name" value="DEAD-box_helicase_OB_fold"/>
</dbReference>
<protein>
    <recommendedName>
        <fullName evidence="2">RNA helicase</fullName>
        <ecNumber evidence="2">3.6.4.13</ecNumber>
    </recommendedName>
</protein>
<evidence type="ECO:0000256" key="8">
    <source>
        <dbReference type="ARBA" id="ARBA00023242"/>
    </source>
</evidence>
<dbReference type="GO" id="GO:0071826">
    <property type="term" value="P:protein-RNA complex organization"/>
    <property type="evidence" value="ECO:0007669"/>
    <property type="project" value="UniProtKB-ARBA"/>
</dbReference>
<dbReference type="InterPro" id="IPR002464">
    <property type="entry name" value="DNA/RNA_helicase_DEAH_CS"/>
</dbReference>
<evidence type="ECO:0000256" key="3">
    <source>
        <dbReference type="ARBA" id="ARBA00022664"/>
    </source>
</evidence>
<comment type="catalytic activity">
    <reaction evidence="9">
        <text>ATP + H2O = ADP + phosphate + H(+)</text>
        <dbReference type="Rhea" id="RHEA:13065"/>
        <dbReference type="ChEBI" id="CHEBI:15377"/>
        <dbReference type="ChEBI" id="CHEBI:15378"/>
        <dbReference type="ChEBI" id="CHEBI:30616"/>
        <dbReference type="ChEBI" id="CHEBI:43474"/>
        <dbReference type="ChEBI" id="CHEBI:456216"/>
        <dbReference type="EC" id="3.6.4.13"/>
    </reaction>
</comment>
<reference evidence="14" key="1">
    <citation type="journal article" date="2013" name="Genome Announc.">
        <title>Genome sequence of the food spoilage yeast Zygosaccharomyces bailii CLIB 213(T).</title>
        <authorList>
            <person name="Galeote V."/>
            <person name="Bigey F."/>
            <person name="Devillers H."/>
            <person name="Neuveglise C."/>
            <person name="Dequin S."/>
        </authorList>
    </citation>
    <scope>NUCLEOTIDE SEQUENCE [LARGE SCALE GENOMIC DNA]</scope>
    <source>
        <strain evidence="14">CLIB 213 / ATCC 58445 / CBS 680 / CCRC 21525 / NBRC 1098 / NCYC 1416 / NRRL Y-2227</strain>
    </source>
</reference>
<keyword evidence="3" id="KW-0507">mRNA processing</keyword>
<dbReference type="InterPro" id="IPR011545">
    <property type="entry name" value="DEAD/DEAH_box_helicase_dom"/>
</dbReference>
<sequence length="912" mass="104701">MLRKTYKVITAINEKCRKRATMDDDETARSRYLTGKGKRRVKRTSKNENEDISGQPSTDEDHTQNRDDPSVKTQDDAGMKELRLLARQKYLHHREKQKLELFAKELEYLEDDVVKYGWENLTQQERDEITLKRELLQIINNRNNDGVQKFNMQDEYINNEGKLDVKRKRDLLNYRGTDVRETKLSRQHMWEENQLNKAVIKENLDEVNLPDADKYDFVFDDDAMIDYEDNEEVMPEKDSEYDNHLIERLQKEQDRITSIQEMRKLLPVYSYRNALLEAIREHQTLIVVGETGSGKTTQLPQYLLEDGYTKGGKLRIAVTQPRRVAATAVAARVADEMDVVLGKEVGYSIRFEDKTTEGKTVLKYMTDGMLLREFLEDPELKKYSCIMIDEAHERTLATDILLGLLKDILPHRKDLKLVISSATMNATKFSRFFNNCPIFNVPGRRYPVDIRYTVQPEANYIHAAISTVLQIHTKEPLPGDILVFLTGQEEIESIKEKMEQITEKMGSTIAPLIITPIYANLPQEQQNEIFIPTPHNCRKVVLATNIAETSLTIDGIKYVVDPGYVKENSFVPSTGMTQLLTVPCSRASVDQRAGRAGRVGPGKCFRIFTKWSYYNELELMPKPEIVRTNLSHTVLLLLSLGITDLINFPMLDKPSISSLSKSLENLYLLGALNSKGSITRLGRIMCEFPCEPEYAKVLHTSATHDSCRGVLDECISIVAMLHETKSLFLGQKSHPGSHIVGQVDSDHMLYLEIYNEWRNYNYSRIWCQDHKIQYKTLCRVRNIRDQLFKCADKLGLVAVNETVRREMVDPSSHLAAKITKCFISGFPMNVAQLGTTGYRTVGKKSTSGLNVYVHPSSVVFHQTRDAKKPSKHVLYQQLMLTSKEFIRDCLPIHKESWLGEMVPQLFNFSKKS</sequence>
<dbReference type="PANTHER" id="PTHR18934:SF83">
    <property type="entry name" value="PRE-MRNA-SPLICING FACTOR ATP-DEPENDENT RNA HELICASE DHX16"/>
    <property type="match status" value="1"/>
</dbReference>
<evidence type="ECO:0000256" key="7">
    <source>
        <dbReference type="ARBA" id="ARBA00023187"/>
    </source>
</evidence>
<dbReference type="GO" id="GO:0071013">
    <property type="term" value="C:catalytic step 2 spliceosome"/>
    <property type="evidence" value="ECO:0007669"/>
    <property type="project" value="TreeGrafter"/>
</dbReference>
<dbReference type="GO" id="GO:0016787">
    <property type="term" value="F:hydrolase activity"/>
    <property type="evidence" value="ECO:0007669"/>
    <property type="project" value="UniProtKB-KW"/>
</dbReference>
<name>A0A8J2TDB6_ZYGB2</name>
<dbReference type="SMART" id="SM00490">
    <property type="entry name" value="HELICc"/>
    <property type="match status" value="1"/>
</dbReference>
<keyword evidence="8" id="KW-0539">Nucleus</keyword>
<comment type="subcellular location">
    <subcellularLocation>
        <location evidence="1">Nucleus</location>
    </subcellularLocation>
</comment>
<dbReference type="GO" id="GO:0071006">
    <property type="term" value="C:U2-type catalytic step 1 spliceosome"/>
    <property type="evidence" value="ECO:0007669"/>
    <property type="project" value="UniProtKB-ARBA"/>
</dbReference>
<dbReference type="Pfam" id="PF04408">
    <property type="entry name" value="WHD_HA2"/>
    <property type="match status" value="1"/>
</dbReference>
<evidence type="ECO:0000256" key="6">
    <source>
        <dbReference type="ARBA" id="ARBA00022840"/>
    </source>
</evidence>
<dbReference type="Gene3D" id="1.20.120.1080">
    <property type="match status" value="1"/>
</dbReference>
<dbReference type="InterPro" id="IPR007502">
    <property type="entry name" value="Helicase-assoc_dom"/>
</dbReference>
<proteinExistence type="predicted"/>
<dbReference type="InterPro" id="IPR048333">
    <property type="entry name" value="HA2_WH"/>
</dbReference>
<dbReference type="Pfam" id="PF00271">
    <property type="entry name" value="Helicase_C"/>
    <property type="match status" value="1"/>
</dbReference>
<dbReference type="AlphaFoldDB" id="A0A8J2TDB6"/>
<dbReference type="CDD" id="cd18791">
    <property type="entry name" value="SF2_C_RHA"/>
    <property type="match status" value="1"/>
</dbReference>
<dbReference type="PROSITE" id="PS51194">
    <property type="entry name" value="HELICASE_CTER"/>
    <property type="match status" value="1"/>
</dbReference>
<dbReference type="SMART" id="SM00847">
    <property type="entry name" value="HA2"/>
    <property type="match status" value="1"/>
</dbReference>
<dbReference type="PROSITE" id="PS00690">
    <property type="entry name" value="DEAH_ATP_HELICASE"/>
    <property type="match status" value="1"/>
</dbReference>
<dbReference type="SMART" id="SM00487">
    <property type="entry name" value="DEXDc"/>
    <property type="match status" value="1"/>
</dbReference>
<dbReference type="InterPro" id="IPR027417">
    <property type="entry name" value="P-loop_NTPase"/>
</dbReference>
<dbReference type="EMBL" id="HG316465">
    <property type="protein sequence ID" value="CDF91633.1"/>
    <property type="molecule type" value="Genomic_DNA"/>
</dbReference>
<dbReference type="FunFam" id="3.40.50.300:FF:000726">
    <property type="entry name" value="Pre-mRNA-splicing factor ATP-dependent RNA helicase"/>
    <property type="match status" value="1"/>
</dbReference>
<dbReference type="Pfam" id="PF00270">
    <property type="entry name" value="DEAD"/>
    <property type="match status" value="1"/>
</dbReference>
<evidence type="ECO:0000256" key="10">
    <source>
        <dbReference type="SAM" id="MobiDB-lite"/>
    </source>
</evidence>
<feature type="region of interest" description="Disordered" evidence="10">
    <location>
        <begin position="21"/>
        <end position="77"/>
    </location>
</feature>
<dbReference type="GO" id="GO:0003723">
    <property type="term" value="F:RNA binding"/>
    <property type="evidence" value="ECO:0007669"/>
    <property type="project" value="TreeGrafter"/>
</dbReference>
<dbReference type="EC" id="3.6.4.13" evidence="2"/>
<feature type="compositionally biased region" description="Basic and acidic residues" evidence="10">
    <location>
        <begin position="59"/>
        <end position="77"/>
    </location>
</feature>
<dbReference type="GO" id="GO:0022613">
    <property type="term" value="P:ribonucleoprotein complex biogenesis"/>
    <property type="evidence" value="ECO:0007669"/>
    <property type="project" value="UniProtKB-ARBA"/>
</dbReference>
<evidence type="ECO:0000256" key="2">
    <source>
        <dbReference type="ARBA" id="ARBA00012552"/>
    </source>
</evidence>
<dbReference type="OrthoDB" id="10253254at2759"/>
<keyword evidence="4" id="KW-0547">Nucleotide-binding</keyword>
<dbReference type="Gene3D" id="3.40.50.300">
    <property type="entry name" value="P-loop containing nucleotide triphosphate hydrolases"/>
    <property type="match status" value="2"/>
</dbReference>
<dbReference type="GO" id="GO:0005524">
    <property type="term" value="F:ATP binding"/>
    <property type="evidence" value="ECO:0007669"/>
    <property type="project" value="UniProtKB-KW"/>
</dbReference>
<dbReference type="SUPFAM" id="SSF52540">
    <property type="entry name" value="P-loop containing nucleoside triphosphate hydrolases"/>
    <property type="match status" value="1"/>
</dbReference>
<evidence type="ECO:0000256" key="9">
    <source>
        <dbReference type="ARBA" id="ARBA00047984"/>
    </source>
</evidence>
<evidence type="ECO:0000256" key="1">
    <source>
        <dbReference type="ARBA" id="ARBA00004123"/>
    </source>
</evidence>
<dbReference type="PANTHER" id="PTHR18934">
    <property type="entry name" value="ATP-DEPENDENT RNA HELICASE"/>
    <property type="match status" value="1"/>
</dbReference>
<dbReference type="InterPro" id="IPR001650">
    <property type="entry name" value="Helicase_C-like"/>
</dbReference>
<organism evidence="13 14">
    <name type="scientific">Zygosaccharomyces bailii (strain CLIB 213 / ATCC 58445 / CBS 680 / BCRC 21525 / NBRC 1098 / NCYC 1416 / NRRL Y-2227)</name>
    <dbReference type="NCBI Taxonomy" id="1333698"/>
    <lineage>
        <taxon>Eukaryota</taxon>
        <taxon>Fungi</taxon>
        <taxon>Dikarya</taxon>
        <taxon>Ascomycota</taxon>
        <taxon>Saccharomycotina</taxon>
        <taxon>Saccharomycetes</taxon>
        <taxon>Saccharomycetales</taxon>
        <taxon>Saccharomycetaceae</taxon>
        <taxon>Zygosaccharomyces</taxon>
    </lineage>
</organism>
<feature type="domain" description="Helicase ATP-binding" evidence="11">
    <location>
        <begin position="276"/>
        <end position="442"/>
    </location>
</feature>
<evidence type="ECO:0000259" key="11">
    <source>
        <dbReference type="PROSITE" id="PS51192"/>
    </source>
</evidence>
<keyword evidence="7" id="KW-0508">mRNA splicing</keyword>
<evidence type="ECO:0000313" key="13">
    <source>
        <dbReference type="EMBL" id="CDF91633.1"/>
    </source>
</evidence>
<feature type="domain" description="Helicase C-terminal" evidence="12">
    <location>
        <begin position="467"/>
        <end position="641"/>
    </location>
</feature>
<evidence type="ECO:0000259" key="12">
    <source>
        <dbReference type="PROSITE" id="PS51194"/>
    </source>
</evidence>
<dbReference type="Pfam" id="PF21010">
    <property type="entry name" value="HA2_C"/>
    <property type="match status" value="1"/>
</dbReference>
<dbReference type="PROSITE" id="PS51192">
    <property type="entry name" value="HELICASE_ATP_BIND_1"/>
    <property type="match status" value="1"/>
</dbReference>
<dbReference type="GO" id="GO:0000398">
    <property type="term" value="P:mRNA splicing, via spliceosome"/>
    <property type="evidence" value="ECO:0007669"/>
    <property type="project" value="UniProtKB-ARBA"/>
</dbReference>
<evidence type="ECO:0000256" key="4">
    <source>
        <dbReference type="ARBA" id="ARBA00022741"/>
    </source>
</evidence>
<dbReference type="InterPro" id="IPR014001">
    <property type="entry name" value="Helicase_ATP-bd"/>
</dbReference>
<dbReference type="Pfam" id="PF07717">
    <property type="entry name" value="OB_NTP_bind"/>
    <property type="match status" value="1"/>
</dbReference>
<keyword evidence="14" id="KW-1185">Reference proteome</keyword>
<evidence type="ECO:0000313" key="14">
    <source>
        <dbReference type="Proteomes" id="UP000019375"/>
    </source>
</evidence>
<accession>A0A8J2TDB6</accession>
<dbReference type="FunFam" id="3.40.50.300:FF:000007">
    <property type="entry name" value="Pre-mRNA-splicing factor ATP-dependent RNA helicase"/>
    <property type="match status" value="1"/>
</dbReference>
<keyword evidence="5" id="KW-0378">Hydrolase</keyword>
<gene>
    <name evidence="13" type="ORF">BN860_03400g</name>
</gene>